<protein>
    <submittedName>
        <fullName evidence="4">Thermostable beta-glucosidase B</fullName>
        <ecNumber evidence="4">3.2.1.21</ecNumber>
    </submittedName>
</protein>
<gene>
    <name evidence="4" type="primary">bglB_3</name>
    <name evidence="4" type="ORF">RS86_03618</name>
</gene>
<dbReference type="GO" id="GO:0008422">
    <property type="term" value="F:beta-glucosidase activity"/>
    <property type="evidence" value="ECO:0007669"/>
    <property type="project" value="UniProtKB-EC"/>
</dbReference>
<dbReference type="InterPro" id="IPR026891">
    <property type="entry name" value="Fn3-like"/>
</dbReference>
<dbReference type="PANTHER" id="PTHR42715">
    <property type="entry name" value="BETA-GLUCOSIDASE"/>
    <property type="match status" value="1"/>
</dbReference>
<dbReference type="GO" id="GO:0005975">
    <property type="term" value="P:carbohydrate metabolic process"/>
    <property type="evidence" value="ECO:0007669"/>
    <property type="project" value="InterPro"/>
</dbReference>
<proteinExistence type="inferred from homology"/>
<dbReference type="SUPFAM" id="SSF51445">
    <property type="entry name" value="(Trans)glycosidases"/>
    <property type="match status" value="1"/>
</dbReference>
<dbReference type="Pfam" id="PF00933">
    <property type="entry name" value="Glyco_hydro_3"/>
    <property type="match status" value="1"/>
</dbReference>
<dbReference type="Proteomes" id="UP000033740">
    <property type="component" value="Unassembled WGS sequence"/>
</dbReference>
<dbReference type="PRINTS" id="PR00133">
    <property type="entry name" value="GLHYDRLASE3"/>
</dbReference>
<dbReference type="STRING" id="582680.RS86_03618"/>
<dbReference type="InterPro" id="IPR001764">
    <property type="entry name" value="Glyco_hydro_3_N"/>
</dbReference>
<comment type="caution">
    <text evidence="4">The sequence shown here is derived from an EMBL/GenBank/DDBJ whole genome shotgun (WGS) entry which is preliminary data.</text>
</comment>
<dbReference type="SMART" id="SM01217">
    <property type="entry name" value="Fn3_like"/>
    <property type="match status" value="1"/>
</dbReference>
<keyword evidence="5" id="KW-1185">Reference proteome</keyword>
<feature type="domain" description="Fibronectin type III-like" evidence="3">
    <location>
        <begin position="714"/>
        <end position="777"/>
    </location>
</feature>
<dbReference type="InterPro" id="IPR013783">
    <property type="entry name" value="Ig-like_fold"/>
</dbReference>
<dbReference type="PANTHER" id="PTHR42715:SF10">
    <property type="entry name" value="BETA-GLUCOSIDASE"/>
    <property type="match status" value="1"/>
</dbReference>
<dbReference type="RefSeq" id="WP_052680373.1">
    <property type="nucleotide sequence ID" value="NZ_JYIX01000040.1"/>
</dbReference>
<dbReference type="Gene3D" id="3.40.50.1700">
    <property type="entry name" value="Glycoside hydrolase family 3 C-terminal domain"/>
    <property type="match status" value="1"/>
</dbReference>
<dbReference type="InterPro" id="IPR036962">
    <property type="entry name" value="Glyco_hydro_3_N_sf"/>
</dbReference>
<dbReference type="SUPFAM" id="SSF52279">
    <property type="entry name" value="Beta-D-glucan exohydrolase, C-terminal domain"/>
    <property type="match status" value="1"/>
</dbReference>
<dbReference type="InterPro" id="IPR002772">
    <property type="entry name" value="Glyco_hydro_3_C"/>
</dbReference>
<dbReference type="InterPro" id="IPR050288">
    <property type="entry name" value="Cellulose_deg_GH3"/>
</dbReference>
<dbReference type="EMBL" id="JYIX01000040">
    <property type="protein sequence ID" value="KJL30678.1"/>
    <property type="molecule type" value="Genomic_DNA"/>
</dbReference>
<evidence type="ECO:0000313" key="4">
    <source>
        <dbReference type="EMBL" id="KJL30678.1"/>
    </source>
</evidence>
<dbReference type="AlphaFoldDB" id="A0A0F0LC11"/>
<evidence type="ECO:0000256" key="1">
    <source>
        <dbReference type="ARBA" id="ARBA00005336"/>
    </source>
</evidence>
<dbReference type="InterPro" id="IPR017853">
    <property type="entry name" value="GH"/>
</dbReference>
<dbReference type="Gene3D" id="2.60.40.10">
    <property type="entry name" value="Immunoglobulins"/>
    <property type="match status" value="1"/>
</dbReference>
<comment type="similarity">
    <text evidence="1">Belongs to the glycosyl hydrolase 3 family.</text>
</comment>
<keyword evidence="4" id="KW-0326">Glycosidase</keyword>
<evidence type="ECO:0000259" key="3">
    <source>
        <dbReference type="SMART" id="SM01217"/>
    </source>
</evidence>
<dbReference type="Gene3D" id="2.60.120.260">
    <property type="entry name" value="Galactose-binding domain-like"/>
    <property type="match status" value="1"/>
</dbReference>
<reference evidence="4 5" key="1">
    <citation type="submission" date="2015-02" db="EMBL/GenBank/DDBJ databases">
        <title>Draft genome sequences of ten Microbacterium spp. with emphasis on heavy metal contaminated environments.</title>
        <authorList>
            <person name="Corretto E."/>
        </authorList>
    </citation>
    <scope>NUCLEOTIDE SEQUENCE [LARGE SCALE GENOMIC DNA]</scope>
    <source>
        <strain evidence="4 5">ARN176</strain>
    </source>
</reference>
<accession>A0A0F0LC11</accession>
<dbReference type="Pfam" id="PF01915">
    <property type="entry name" value="Glyco_hydro_3_C"/>
    <property type="match status" value="1"/>
</dbReference>
<evidence type="ECO:0000313" key="5">
    <source>
        <dbReference type="Proteomes" id="UP000033740"/>
    </source>
</evidence>
<sequence>MPETPATVTATASPRTTIQADLHDRVASLTGQDGWRTRALPAIGLRSLSLSDGPAGVRGGAFGIESEGVLLPNPTSVAAGWDERAAERAGRLLGAEARRAGVDWLLAPVLNLQRTPFGGRHFECLSEDPQLTARIGVGLVRGIQSAGVVATAKHFVANESETERLSYDALIDEKTLREIYLVPFEAAVRRGDVDAVMAAYNSLNGVTATENDELLHRILREEWGFRGAVVSDWGAARAAAATALAGLDLSMPGPDGPWGPALVDAVVRGEVPAEAIDEKLAALSRLAGRRDRATTSGDPDAAADLDETLGDLAASGMVLLENDGTLPLDAPARIALIGPLAERLTLQGGGSAKVRPMPRPGLEERLRHALGDGTTITVEPGVAIHRNLPPLADERIPAGITLRFEDTAGTTLLTEHRRHADLVLDEAVPAGTARVVVSATVRLTEAGMHGLSVRGNGTYSVRVDDGIPQTFALAVPDRDPLSPLVEPYERRIDVAGDREVRLTVVHEWDAEADWHLIDLGHLPPTPEDDVLIARAVASARDADVAILVVGTTAEHETEGVDRESLALPGRQDELVRAVCAANPRTVVVVNAGSPVLLPWAELPAAMLWAWFPGQEGARALADCLLGRREPGGRLPVAIPAGESGLPSVTPVDGVLDYGERDRFGSRAEVAPRYPLGYGLGYTHWEYETAEATTRDGEVIVTVGVRNTGTRPGRDIVQVYLDEVGAPPRLLGFAPVTADAGATAFVDVRIWPEALRRWTASGWRVPEGPLRMTVNRSLAIPVLSLDIALPRT</sequence>
<dbReference type="PATRIC" id="fig|582680.6.peg.3704"/>
<dbReference type="Gene3D" id="3.20.20.300">
    <property type="entry name" value="Glycoside hydrolase, family 3, N-terminal domain"/>
    <property type="match status" value="1"/>
</dbReference>
<organism evidence="4 5">
    <name type="scientific">Microbacterium azadirachtae</name>
    <dbReference type="NCBI Taxonomy" id="582680"/>
    <lineage>
        <taxon>Bacteria</taxon>
        <taxon>Bacillati</taxon>
        <taxon>Actinomycetota</taxon>
        <taxon>Actinomycetes</taxon>
        <taxon>Micrococcales</taxon>
        <taxon>Microbacteriaceae</taxon>
        <taxon>Microbacterium</taxon>
    </lineage>
</organism>
<keyword evidence="2 4" id="KW-0378">Hydrolase</keyword>
<name>A0A0F0LC11_9MICO</name>
<evidence type="ECO:0000256" key="2">
    <source>
        <dbReference type="ARBA" id="ARBA00022801"/>
    </source>
</evidence>
<dbReference type="Pfam" id="PF14310">
    <property type="entry name" value="Fn3-like"/>
    <property type="match status" value="1"/>
</dbReference>
<dbReference type="InterPro" id="IPR036881">
    <property type="entry name" value="Glyco_hydro_3_C_sf"/>
</dbReference>
<dbReference type="EC" id="3.2.1.21" evidence="4"/>